<gene>
    <name evidence="1" type="ORF">RhiirC2_717473</name>
</gene>
<sequence>LLESPCSGLYRRKKRSLIESLDPEIFTFKDEKKKFFCLIGPPTKKMDKKNCERLFETPEGIPYSETESFAETVQEARTKKEFPSTYVKSYSHNTKQPIKSFMARVSVAMPPSKLPNITKKNVTEIKFTVAEKRAEKMMIFQGPCYRIRKNGIERPLHILSESSTLIESQSFNIIILVVKREFGIIFLDFYGKVFELNKMSDGPLGNYLKEVTTKPWTGEVAWDIDDDRVIFEFKYYTEAECTAHDFIYQDYPKTQKLEKKQEKQEKQHDFLIS</sequence>
<comment type="caution">
    <text evidence="1">The sequence shown here is derived from an EMBL/GenBank/DDBJ whole genome shotgun (WGS) entry which is preliminary data.</text>
</comment>
<dbReference type="VEuPathDB" id="FungiDB:FUN_013073"/>
<feature type="non-terminal residue" evidence="1">
    <location>
        <position position="1"/>
    </location>
</feature>
<dbReference type="AlphaFoldDB" id="A0A2N1MM79"/>
<organism evidence="1 2">
    <name type="scientific">Rhizophagus irregularis</name>
    <dbReference type="NCBI Taxonomy" id="588596"/>
    <lineage>
        <taxon>Eukaryota</taxon>
        <taxon>Fungi</taxon>
        <taxon>Fungi incertae sedis</taxon>
        <taxon>Mucoromycota</taxon>
        <taxon>Glomeromycotina</taxon>
        <taxon>Glomeromycetes</taxon>
        <taxon>Glomerales</taxon>
        <taxon>Glomeraceae</taxon>
        <taxon>Rhizophagus</taxon>
    </lineage>
</organism>
<dbReference type="VEuPathDB" id="FungiDB:RhiirFUN_020409"/>
<reference evidence="1 2" key="2">
    <citation type="submission" date="2017-10" db="EMBL/GenBank/DDBJ databases">
        <title>Extensive intraspecific genome diversity in a model arbuscular mycorrhizal fungus.</title>
        <authorList>
            <person name="Chen E.C.H."/>
            <person name="Morin E."/>
            <person name="Baudet D."/>
            <person name="Noel J."/>
            <person name="Ndikumana S."/>
            <person name="Charron P."/>
            <person name="St-Onge C."/>
            <person name="Giorgi J."/>
            <person name="Grigoriev I.V."/>
            <person name="Roux C."/>
            <person name="Martin F.M."/>
            <person name="Corradi N."/>
        </authorList>
    </citation>
    <scope>NUCLEOTIDE SEQUENCE [LARGE SCALE GENOMIC DNA]</scope>
    <source>
        <strain evidence="1 2">C2</strain>
    </source>
</reference>
<reference evidence="1 2" key="1">
    <citation type="submission" date="2016-04" db="EMBL/GenBank/DDBJ databases">
        <title>Genome analyses suggest a sexual origin of heterokaryosis in a supposedly ancient asexual fungus.</title>
        <authorList>
            <person name="Ropars J."/>
            <person name="Sedzielewska K."/>
            <person name="Noel J."/>
            <person name="Charron P."/>
            <person name="Farinelli L."/>
            <person name="Marton T."/>
            <person name="Kruger M."/>
            <person name="Pelin A."/>
            <person name="Brachmann A."/>
            <person name="Corradi N."/>
        </authorList>
    </citation>
    <scope>NUCLEOTIDE SEQUENCE [LARGE SCALE GENOMIC DNA]</scope>
    <source>
        <strain evidence="1 2">C2</strain>
    </source>
</reference>
<accession>A0A2N1MM79</accession>
<name>A0A2N1MM79_9GLOM</name>
<proteinExistence type="predicted"/>
<dbReference type="Proteomes" id="UP000233469">
    <property type="component" value="Unassembled WGS sequence"/>
</dbReference>
<dbReference type="VEuPathDB" id="FungiDB:RhiirA1_472524"/>
<dbReference type="EMBL" id="LLXL01001823">
    <property type="protein sequence ID" value="PKK62745.1"/>
    <property type="molecule type" value="Genomic_DNA"/>
</dbReference>
<evidence type="ECO:0000313" key="1">
    <source>
        <dbReference type="EMBL" id="PKK62745.1"/>
    </source>
</evidence>
<evidence type="ECO:0000313" key="2">
    <source>
        <dbReference type="Proteomes" id="UP000233469"/>
    </source>
</evidence>
<protein>
    <submittedName>
        <fullName evidence="1">Uncharacterized protein</fullName>
    </submittedName>
</protein>